<evidence type="ECO:0000259" key="3">
    <source>
        <dbReference type="Pfam" id="PF04195"/>
    </source>
</evidence>
<sequence length="768" mass="85198">MSESSSVGQASVTVPDDQGKFDIQSKVSKTRPSDVIALIASFGIPKDLHPRVPPKGMTMDQLPEDAIGLYVEYFFEGGLNVPFSTFLLDVIKHFKVHISQLVPLGLHRVTLFEVYCRSLHIPPTTSLFRVFYKLCKQGCWFSFEKRTGRNRKGWKEEFFLIDRRAIPFAMPWRHRDSDVSNPFPTGDFVVSHAESLAETILEPFNFPHDFLYMLGLSTYWKYPGFRAELVDEEGRVVTMADYLKKPSIRKNVNRAKGDKLREGEEPVMHLTKPLPSNADVPAKSAELQKVELPSDKVLAAKDRKKEKADRAGQKKPSASGSVKRSGDDLSSRLHKRIRKVTPVVDLETGEEVPTPTPIRSYPPKVPTSAVEGGGSSHAGAGGSRTEGKEGDDEDVDVDTDSSDEAFIPEWSVKQGARMNCASVCRDMLVHLATPAEERHLDAHDNNEVLARSWLLLGKTATAHADILFRFENTLDDYHKLASTHQECNRRTLEGSEKLKKVEEALERLQFDHSGCAAGEPEELTRLRSEHAGCSERELSLTGRVSDLTREKEEWRNVSADQAERIKSLEVELEKVKSELKNEEVANQELRKEYQDLAISSGHVSIDRAKIVKEFVSEVVRRLLGSHEFKDALSKPFNLFYQSGLIDGAHLGLEPEDAGKVLDGVEGLDLEADQKYQVLYDRALTTEYLYIQKISRTYFESTEELMQIFPDPAPTESTTTPTIDASCAGASGSGASRADPNLGLASVEPGSGGQVDGGGPVVQPDGSSA</sequence>
<dbReference type="AlphaFoldDB" id="A0A2U1QKF9"/>
<dbReference type="OrthoDB" id="1749533at2759"/>
<feature type="coiled-coil region" evidence="1">
    <location>
        <begin position="558"/>
        <end position="599"/>
    </location>
</feature>
<dbReference type="PANTHER" id="PTHR31099:SF28">
    <property type="entry name" value="F5J5.12"/>
    <property type="match status" value="1"/>
</dbReference>
<feature type="compositionally biased region" description="Basic and acidic residues" evidence="2">
    <location>
        <begin position="286"/>
        <end position="312"/>
    </location>
</feature>
<feature type="compositionally biased region" description="Acidic residues" evidence="2">
    <location>
        <begin position="389"/>
        <end position="400"/>
    </location>
</feature>
<keyword evidence="5" id="KW-1185">Reference proteome</keyword>
<feature type="compositionally biased region" description="Basic and acidic residues" evidence="2">
    <location>
        <begin position="255"/>
        <end position="267"/>
    </location>
</feature>
<comment type="caution">
    <text evidence="4">The sequence shown here is derived from an EMBL/GenBank/DDBJ whole genome shotgun (WGS) entry which is preliminary data.</text>
</comment>
<proteinExistence type="predicted"/>
<feature type="compositionally biased region" description="Gly residues" evidence="2">
    <location>
        <begin position="749"/>
        <end position="759"/>
    </location>
</feature>
<evidence type="ECO:0000256" key="2">
    <source>
        <dbReference type="SAM" id="MobiDB-lite"/>
    </source>
</evidence>
<feature type="region of interest" description="Disordered" evidence="2">
    <location>
        <begin position="253"/>
        <end position="400"/>
    </location>
</feature>
<feature type="compositionally biased region" description="Low complexity" evidence="2">
    <location>
        <begin position="724"/>
        <end position="735"/>
    </location>
</feature>
<dbReference type="EMBL" id="PKPP01000066">
    <property type="protein sequence ID" value="PWA98462.1"/>
    <property type="molecule type" value="Genomic_DNA"/>
</dbReference>
<protein>
    <submittedName>
        <fullName evidence="4">Transposase (Putative), gypsy type</fullName>
    </submittedName>
</protein>
<organism evidence="4 5">
    <name type="scientific">Artemisia annua</name>
    <name type="common">Sweet wormwood</name>
    <dbReference type="NCBI Taxonomy" id="35608"/>
    <lineage>
        <taxon>Eukaryota</taxon>
        <taxon>Viridiplantae</taxon>
        <taxon>Streptophyta</taxon>
        <taxon>Embryophyta</taxon>
        <taxon>Tracheophyta</taxon>
        <taxon>Spermatophyta</taxon>
        <taxon>Magnoliopsida</taxon>
        <taxon>eudicotyledons</taxon>
        <taxon>Gunneridae</taxon>
        <taxon>Pentapetalae</taxon>
        <taxon>asterids</taxon>
        <taxon>campanulids</taxon>
        <taxon>Asterales</taxon>
        <taxon>Asteraceae</taxon>
        <taxon>Asteroideae</taxon>
        <taxon>Anthemideae</taxon>
        <taxon>Artemisiinae</taxon>
        <taxon>Artemisia</taxon>
    </lineage>
</organism>
<dbReference type="Proteomes" id="UP000245207">
    <property type="component" value="Unassembled WGS sequence"/>
</dbReference>
<keyword evidence="1" id="KW-0175">Coiled coil</keyword>
<evidence type="ECO:0000313" key="4">
    <source>
        <dbReference type="EMBL" id="PWA98462.1"/>
    </source>
</evidence>
<evidence type="ECO:0000313" key="5">
    <source>
        <dbReference type="Proteomes" id="UP000245207"/>
    </source>
</evidence>
<name>A0A2U1QKF9_ARTAN</name>
<evidence type="ECO:0000256" key="1">
    <source>
        <dbReference type="SAM" id="Coils"/>
    </source>
</evidence>
<feature type="region of interest" description="Disordered" evidence="2">
    <location>
        <begin position="711"/>
        <end position="768"/>
    </location>
</feature>
<dbReference type="InterPro" id="IPR007321">
    <property type="entry name" value="Transposase_28"/>
</dbReference>
<reference evidence="4 5" key="1">
    <citation type="journal article" date="2018" name="Mol. Plant">
        <title>The genome of Artemisia annua provides insight into the evolution of Asteraceae family and artemisinin biosynthesis.</title>
        <authorList>
            <person name="Shen Q."/>
            <person name="Zhang L."/>
            <person name="Liao Z."/>
            <person name="Wang S."/>
            <person name="Yan T."/>
            <person name="Shi P."/>
            <person name="Liu M."/>
            <person name="Fu X."/>
            <person name="Pan Q."/>
            <person name="Wang Y."/>
            <person name="Lv Z."/>
            <person name="Lu X."/>
            <person name="Zhang F."/>
            <person name="Jiang W."/>
            <person name="Ma Y."/>
            <person name="Chen M."/>
            <person name="Hao X."/>
            <person name="Li L."/>
            <person name="Tang Y."/>
            <person name="Lv G."/>
            <person name="Zhou Y."/>
            <person name="Sun X."/>
            <person name="Brodelius P.E."/>
            <person name="Rose J.K.C."/>
            <person name="Tang K."/>
        </authorList>
    </citation>
    <scope>NUCLEOTIDE SEQUENCE [LARGE SCALE GENOMIC DNA]</scope>
    <source>
        <strain evidence="5">cv. Huhao1</strain>
        <tissue evidence="4">Leaf</tissue>
    </source>
</reference>
<dbReference type="PANTHER" id="PTHR31099">
    <property type="entry name" value="OS06G0165300 PROTEIN"/>
    <property type="match status" value="1"/>
</dbReference>
<feature type="domain" description="Transposase (putative) gypsy type" evidence="3">
    <location>
        <begin position="72"/>
        <end position="135"/>
    </location>
</feature>
<gene>
    <name evidence="4" type="ORF">CTI12_AA018540</name>
</gene>
<feature type="compositionally biased region" description="Gly residues" evidence="2">
    <location>
        <begin position="371"/>
        <end position="384"/>
    </location>
</feature>
<dbReference type="Pfam" id="PF04195">
    <property type="entry name" value="Transposase_28"/>
    <property type="match status" value="1"/>
</dbReference>
<accession>A0A2U1QKF9</accession>